<comment type="caution">
    <text evidence="3">The sequence shown here is derived from an EMBL/GenBank/DDBJ whole genome shotgun (WGS) entry which is preliminary data.</text>
</comment>
<keyword evidence="2" id="KW-0472">Membrane</keyword>
<dbReference type="Proteomes" id="UP000824229">
    <property type="component" value="Unassembled WGS sequence"/>
</dbReference>
<feature type="transmembrane region" description="Helical" evidence="2">
    <location>
        <begin position="13"/>
        <end position="34"/>
    </location>
</feature>
<keyword evidence="2" id="KW-0812">Transmembrane</keyword>
<feature type="coiled-coil region" evidence="1">
    <location>
        <begin position="407"/>
        <end position="448"/>
    </location>
</feature>
<sequence length="487" mass="55790">METVKETFDQYKWVLLAGVIVAILIALITANLHVLQFMGYKLKNDTTGIISILETHVKNEDKQEEWFFAQGIDYLVEQNEYTEEIKSFFESNFSYFTPEKQKQIIKGYNSKKLTLTMNEALMRLLVDNINDDVIRTYIKRMTPNDLEQGLVAIYGASPSVDEALVNNLYALLTVYPEKLAFDKFQFNLYDLLVYSGENAEVYKKAILSKIPSELAKEGIFKELKTKSITEEQMTNWIEFFNETQIISKSEYTAFKDVYSEICLIRSQYKSLDEQQIELQNKKDAVDVQISNSMKQLEEKQTAISQKQNEISNLETKIDELTNYTHMALYIEKAAGTGSNEYIASIPRNSLFGFRPSNQKYIVKLQESSLSNAGVQYLDIYYKGTKASGNGEEYAYYVEVSNSDLANISALESERNVKLNELSNLKTEASNLESEINSIKKENNYDENQTALMNIATQREELSSKFGEKVISIKELFGLKDLKISLEA</sequence>
<evidence type="ECO:0000256" key="1">
    <source>
        <dbReference type="SAM" id="Coils"/>
    </source>
</evidence>
<accession>A0A9E2NKR7</accession>
<protein>
    <submittedName>
        <fullName evidence="3">Uncharacterized protein</fullName>
    </submittedName>
</protein>
<proteinExistence type="predicted"/>
<gene>
    <name evidence="3" type="ORF">H9872_05275</name>
</gene>
<reference evidence="3" key="2">
    <citation type="submission" date="2021-04" db="EMBL/GenBank/DDBJ databases">
        <authorList>
            <person name="Gilroy R."/>
        </authorList>
    </citation>
    <scope>NUCLEOTIDE SEQUENCE</scope>
    <source>
        <strain evidence="3">B5-657</strain>
    </source>
</reference>
<keyword evidence="1" id="KW-0175">Coiled coil</keyword>
<dbReference type="AlphaFoldDB" id="A0A9E2NKR7"/>
<keyword evidence="2" id="KW-1133">Transmembrane helix</keyword>
<dbReference type="EMBL" id="JAHLFQ010000118">
    <property type="protein sequence ID" value="MBU3804152.1"/>
    <property type="molecule type" value="Genomic_DNA"/>
</dbReference>
<name>A0A9E2NKR7_9FIRM</name>
<evidence type="ECO:0000313" key="4">
    <source>
        <dbReference type="Proteomes" id="UP000824229"/>
    </source>
</evidence>
<evidence type="ECO:0000256" key="2">
    <source>
        <dbReference type="SAM" id="Phobius"/>
    </source>
</evidence>
<evidence type="ECO:0000313" key="3">
    <source>
        <dbReference type="EMBL" id="MBU3804152.1"/>
    </source>
</evidence>
<feature type="coiled-coil region" evidence="1">
    <location>
        <begin position="289"/>
        <end position="323"/>
    </location>
</feature>
<reference evidence="3" key="1">
    <citation type="journal article" date="2021" name="PeerJ">
        <title>Extensive microbial diversity within the chicken gut microbiome revealed by metagenomics and culture.</title>
        <authorList>
            <person name="Gilroy R."/>
            <person name="Ravi A."/>
            <person name="Getino M."/>
            <person name="Pursley I."/>
            <person name="Horton D.L."/>
            <person name="Alikhan N.F."/>
            <person name="Baker D."/>
            <person name="Gharbi K."/>
            <person name="Hall N."/>
            <person name="Watson M."/>
            <person name="Adriaenssens E.M."/>
            <person name="Foster-Nyarko E."/>
            <person name="Jarju S."/>
            <person name="Secka A."/>
            <person name="Antonio M."/>
            <person name="Oren A."/>
            <person name="Chaudhuri R.R."/>
            <person name="La Ragione R."/>
            <person name="Hildebrand F."/>
            <person name="Pallen M.J."/>
        </authorList>
    </citation>
    <scope>NUCLEOTIDE SEQUENCE</scope>
    <source>
        <strain evidence="3">B5-657</strain>
    </source>
</reference>
<organism evidence="3 4">
    <name type="scientific">Candidatus Cellulosilyticum pullistercoris</name>
    <dbReference type="NCBI Taxonomy" id="2838521"/>
    <lineage>
        <taxon>Bacteria</taxon>
        <taxon>Bacillati</taxon>
        <taxon>Bacillota</taxon>
        <taxon>Clostridia</taxon>
        <taxon>Lachnospirales</taxon>
        <taxon>Cellulosilyticaceae</taxon>
        <taxon>Cellulosilyticum</taxon>
    </lineage>
</organism>